<dbReference type="AlphaFoldDB" id="A0AA86NFQ8"/>
<accession>A0AA86NFQ8</accession>
<dbReference type="EMBL" id="CATOUU010000171">
    <property type="protein sequence ID" value="CAI9919042.1"/>
    <property type="molecule type" value="Genomic_DNA"/>
</dbReference>
<feature type="region of interest" description="Disordered" evidence="1">
    <location>
        <begin position="18"/>
        <end position="37"/>
    </location>
</feature>
<evidence type="ECO:0000313" key="3">
    <source>
        <dbReference type="EMBL" id="CAL5977340.1"/>
    </source>
</evidence>
<evidence type="ECO:0000256" key="1">
    <source>
        <dbReference type="SAM" id="MobiDB-lite"/>
    </source>
</evidence>
<feature type="compositionally biased region" description="Polar residues" evidence="1">
    <location>
        <begin position="18"/>
        <end position="28"/>
    </location>
</feature>
<sequence length="102" mass="11291">MNRNEPSVQHLIDVTTPSPKEYISSTAPPISIPNDSRDDTAQEIIRASPTQITVKTTQDITLQQVGFQNKNRGSSALFLVPLAYCAPVLYQDEQGCDEWCPV</sequence>
<proteinExistence type="predicted"/>
<name>A0AA86NFQ8_9EUKA</name>
<reference evidence="3 4" key="2">
    <citation type="submission" date="2024-07" db="EMBL/GenBank/DDBJ databases">
        <authorList>
            <person name="Akdeniz Z."/>
        </authorList>
    </citation>
    <scope>NUCLEOTIDE SEQUENCE [LARGE SCALE GENOMIC DNA]</scope>
</reference>
<keyword evidence="4" id="KW-1185">Reference proteome</keyword>
<gene>
    <name evidence="3" type="ORF">HINF_LOCUS4250</name>
    <name evidence="2" type="ORF">HINF_LOCUS6687</name>
</gene>
<dbReference type="EMBL" id="CAXDID020000008">
    <property type="protein sequence ID" value="CAL5977340.1"/>
    <property type="molecule type" value="Genomic_DNA"/>
</dbReference>
<comment type="caution">
    <text evidence="2">The sequence shown here is derived from an EMBL/GenBank/DDBJ whole genome shotgun (WGS) entry which is preliminary data.</text>
</comment>
<evidence type="ECO:0000313" key="2">
    <source>
        <dbReference type="EMBL" id="CAI9919042.1"/>
    </source>
</evidence>
<organism evidence="2">
    <name type="scientific">Hexamita inflata</name>
    <dbReference type="NCBI Taxonomy" id="28002"/>
    <lineage>
        <taxon>Eukaryota</taxon>
        <taxon>Metamonada</taxon>
        <taxon>Diplomonadida</taxon>
        <taxon>Hexamitidae</taxon>
        <taxon>Hexamitinae</taxon>
        <taxon>Hexamita</taxon>
    </lineage>
</organism>
<evidence type="ECO:0000313" key="4">
    <source>
        <dbReference type="Proteomes" id="UP001642409"/>
    </source>
</evidence>
<protein>
    <submittedName>
        <fullName evidence="3">Hypothetical_protein</fullName>
    </submittedName>
</protein>
<reference evidence="2" key="1">
    <citation type="submission" date="2023-06" db="EMBL/GenBank/DDBJ databases">
        <authorList>
            <person name="Kurt Z."/>
        </authorList>
    </citation>
    <scope>NUCLEOTIDE SEQUENCE</scope>
</reference>
<dbReference type="Proteomes" id="UP001642409">
    <property type="component" value="Unassembled WGS sequence"/>
</dbReference>